<keyword evidence="3" id="KW-0804">Transcription</keyword>
<evidence type="ECO:0000313" key="6">
    <source>
        <dbReference type="Proteomes" id="UP001225933"/>
    </source>
</evidence>
<reference evidence="5" key="1">
    <citation type="submission" date="2023-06" db="EMBL/GenBank/DDBJ databases">
        <title>Two Chryseobacterium gambrini strains from China.</title>
        <authorList>
            <person name="Zeng J."/>
            <person name="Wu Y."/>
        </authorList>
    </citation>
    <scope>NUCLEOTIDE SEQUENCE</scope>
    <source>
        <strain evidence="5">SQ219</strain>
    </source>
</reference>
<evidence type="ECO:0000256" key="1">
    <source>
        <dbReference type="ARBA" id="ARBA00023015"/>
    </source>
</evidence>
<organism evidence="5 6">
    <name type="scientific">Chryseobacterium gambrini</name>
    <dbReference type="NCBI Taxonomy" id="373672"/>
    <lineage>
        <taxon>Bacteria</taxon>
        <taxon>Pseudomonadati</taxon>
        <taxon>Bacteroidota</taxon>
        <taxon>Flavobacteriia</taxon>
        <taxon>Flavobacteriales</taxon>
        <taxon>Weeksellaceae</taxon>
        <taxon>Chryseobacterium group</taxon>
        <taxon>Chryseobacterium</taxon>
    </lineage>
</organism>
<dbReference type="Pfam" id="PF20240">
    <property type="entry name" value="DUF6597"/>
    <property type="match status" value="1"/>
</dbReference>
<keyword evidence="2" id="KW-0238">DNA-binding</keyword>
<protein>
    <submittedName>
        <fullName evidence="5">AraC family transcriptional regulator</fullName>
    </submittedName>
</protein>
<dbReference type="PANTHER" id="PTHR46796">
    <property type="entry name" value="HTH-TYPE TRANSCRIPTIONAL ACTIVATOR RHAS-RELATED"/>
    <property type="match status" value="1"/>
</dbReference>
<dbReference type="InterPro" id="IPR046532">
    <property type="entry name" value="DUF6597"/>
</dbReference>
<sequence length="251" mass="29183">MNNDFDFKLIKPDKSLDDFVESFWMLQNHSEQEKNIVILPDGRVDLFFSRSASEPFHTTLSGLETKPDTAILSTKTVMFAISFKLLAIEYIFRDPVSDVLDNAKHLAVDFWSFGEDDLNSFELFCEKATQKIQSLLPEETDSRKRKLFDLIYSSNGSLSVHELSEKVSWSSRQINRYFNQQFGISLKAYCNILRFRASFSHIKEGRLFPQEDFADQSHFIKTVKKFSGVSPKELRQNQNDRFIQFSTITLK</sequence>
<feature type="domain" description="HTH araC/xylS-type" evidence="4">
    <location>
        <begin position="145"/>
        <end position="237"/>
    </location>
</feature>
<gene>
    <name evidence="5" type="ORF">QX233_05730</name>
</gene>
<dbReference type="AlphaFoldDB" id="A0AAJ1R434"/>
<proteinExistence type="predicted"/>
<dbReference type="SMART" id="SM00342">
    <property type="entry name" value="HTH_ARAC"/>
    <property type="match status" value="1"/>
</dbReference>
<dbReference type="EMBL" id="JAUHGV010000004">
    <property type="protein sequence ID" value="MDN4011949.1"/>
    <property type="molecule type" value="Genomic_DNA"/>
</dbReference>
<dbReference type="GO" id="GO:0043565">
    <property type="term" value="F:sequence-specific DNA binding"/>
    <property type="evidence" value="ECO:0007669"/>
    <property type="project" value="InterPro"/>
</dbReference>
<dbReference type="InterPro" id="IPR050204">
    <property type="entry name" value="AraC_XylS_family_regulators"/>
</dbReference>
<comment type="caution">
    <text evidence="5">The sequence shown here is derived from an EMBL/GenBank/DDBJ whole genome shotgun (WGS) entry which is preliminary data.</text>
</comment>
<evidence type="ECO:0000256" key="2">
    <source>
        <dbReference type="ARBA" id="ARBA00023125"/>
    </source>
</evidence>
<evidence type="ECO:0000313" key="5">
    <source>
        <dbReference type="EMBL" id="MDN4011949.1"/>
    </source>
</evidence>
<dbReference type="GO" id="GO:0003700">
    <property type="term" value="F:DNA-binding transcription factor activity"/>
    <property type="evidence" value="ECO:0007669"/>
    <property type="project" value="InterPro"/>
</dbReference>
<dbReference type="Pfam" id="PF12833">
    <property type="entry name" value="HTH_18"/>
    <property type="match status" value="1"/>
</dbReference>
<evidence type="ECO:0000259" key="4">
    <source>
        <dbReference type="PROSITE" id="PS01124"/>
    </source>
</evidence>
<dbReference type="InterPro" id="IPR018060">
    <property type="entry name" value="HTH_AraC"/>
</dbReference>
<dbReference type="Gene3D" id="1.10.10.60">
    <property type="entry name" value="Homeodomain-like"/>
    <property type="match status" value="1"/>
</dbReference>
<dbReference type="RefSeq" id="WP_214590919.1">
    <property type="nucleotide sequence ID" value="NZ_JAUHGV010000004.1"/>
</dbReference>
<name>A0AAJ1R434_9FLAO</name>
<dbReference type="Proteomes" id="UP001225933">
    <property type="component" value="Unassembled WGS sequence"/>
</dbReference>
<accession>A0AAJ1R434</accession>
<evidence type="ECO:0000256" key="3">
    <source>
        <dbReference type="ARBA" id="ARBA00023163"/>
    </source>
</evidence>
<keyword evidence="1" id="KW-0805">Transcription regulation</keyword>
<dbReference type="PROSITE" id="PS01124">
    <property type="entry name" value="HTH_ARAC_FAMILY_2"/>
    <property type="match status" value="1"/>
</dbReference>